<proteinExistence type="predicted"/>
<dbReference type="AlphaFoldDB" id="A0A8J8NXW5"/>
<evidence type="ECO:0000313" key="2">
    <source>
        <dbReference type="Proteomes" id="UP000785679"/>
    </source>
</evidence>
<accession>A0A8J8NXW5</accession>
<dbReference type="Proteomes" id="UP000785679">
    <property type="component" value="Unassembled WGS sequence"/>
</dbReference>
<protein>
    <submittedName>
        <fullName evidence="1">Uncharacterized protein</fullName>
    </submittedName>
</protein>
<reference evidence="1" key="1">
    <citation type="submission" date="2019-06" db="EMBL/GenBank/DDBJ databases">
        <authorList>
            <person name="Zheng W."/>
        </authorList>
    </citation>
    <scope>NUCLEOTIDE SEQUENCE</scope>
    <source>
        <strain evidence="1">QDHG01</strain>
    </source>
</reference>
<evidence type="ECO:0000313" key="1">
    <source>
        <dbReference type="EMBL" id="TNV82619.1"/>
    </source>
</evidence>
<comment type="caution">
    <text evidence="1">The sequence shown here is derived from an EMBL/GenBank/DDBJ whole genome shotgun (WGS) entry which is preliminary data.</text>
</comment>
<dbReference type="EMBL" id="RRYP01004745">
    <property type="protein sequence ID" value="TNV82619.1"/>
    <property type="molecule type" value="Genomic_DNA"/>
</dbReference>
<organism evidence="1 2">
    <name type="scientific">Halteria grandinella</name>
    <dbReference type="NCBI Taxonomy" id="5974"/>
    <lineage>
        <taxon>Eukaryota</taxon>
        <taxon>Sar</taxon>
        <taxon>Alveolata</taxon>
        <taxon>Ciliophora</taxon>
        <taxon>Intramacronucleata</taxon>
        <taxon>Spirotrichea</taxon>
        <taxon>Stichotrichia</taxon>
        <taxon>Sporadotrichida</taxon>
        <taxon>Halteriidae</taxon>
        <taxon>Halteria</taxon>
    </lineage>
</organism>
<sequence>MMELLKQIKQLFHLDIWSYEESRKIQDVVHEFSQFVIDELKELVTLNIYVFQVIEMREIQYSHRASKLTISVIYGNTSITQHIVDTRLGQRNYILQSASL</sequence>
<keyword evidence="2" id="KW-1185">Reference proteome</keyword>
<name>A0A8J8NXW5_HALGN</name>
<gene>
    <name evidence="1" type="ORF">FGO68_gene9377</name>
</gene>